<accession>A0A7C8R212</accession>
<organism evidence="1 2">
    <name type="scientific">Orbilia oligospora</name>
    <name type="common">Nematode-trapping fungus</name>
    <name type="synonym">Arthrobotrys oligospora</name>
    <dbReference type="NCBI Taxonomy" id="2813651"/>
    <lineage>
        <taxon>Eukaryota</taxon>
        <taxon>Fungi</taxon>
        <taxon>Dikarya</taxon>
        <taxon>Ascomycota</taxon>
        <taxon>Pezizomycotina</taxon>
        <taxon>Orbiliomycetes</taxon>
        <taxon>Orbiliales</taxon>
        <taxon>Orbiliaceae</taxon>
        <taxon>Orbilia</taxon>
    </lineage>
</organism>
<dbReference type="Proteomes" id="UP000474640">
    <property type="component" value="Unassembled WGS sequence"/>
</dbReference>
<comment type="caution">
    <text evidence="1">The sequence shown here is derived from an EMBL/GenBank/DDBJ whole genome shotgun (WGS) entry which is preliminary data.</text>
</comment>
<proteinExistence type="predicted"/>
<name>A0A7C8R212_ORBOL</name>
<dbReference type="AlphaFoldDB" id="A0A7C8R212"/>
<dbReference type="EMBL" id="JAABOJ010000073">
    <property type="protein sequence ID" value="KAF3270572.1"/>
    <property type="molecule type" value="Genomic_DNA"/>
</dbReference>
<sequence length="158" mass="17853">MSTQSVHSEPRYMRKINIMLSPRFSLSVLRRKLGRFLDSIKPIKPAKQDLDFRCQTPADPLDSWNEPCLKEIDNGRHTVKAGELVGEPLQTVGGTAETWNLNLPQTATRKPCFITGSEVSVRADYDDAVSKNIRPESAILPEVHWWHPSTAYVSQNSH</sequence>
<protein>
    <submittedName>
        <fullName evidence="1">Uncharacterized protein</fullName>
    </submittedName>
</protein>
<evidence type="ECO:0000313" key="2">
    <source>
        <dbReference type="Proteomes" id="UP000474640"/>
    </source>
</evidence>
<gene>
    <name evidence="1" type="ORF">TWF970_010775</name>
</gene>
<reference evidence="1 2" key="1">
    <citation type="submission" date="2020-01" db="EMBL/GenBank/DDBJ databases">
        <authorList>
            <person name="Palmer J.M."/>
        </authorList>
    </citation>
    <scope>NUCLEOTIDE SEQUENCE [LARGE SCALE GENOMIC DNA]</scope>
    <source>
        <strain evidence="1 2">TWF970</strain>
    </source>
</reference>
<evidence type="ECO:0000313" key="1">
    <source>
        <dbReference type="EMBL" id="KAF3270572.1"/>
    </source>
</evidence>